<proteinExistence type="predicted"/>
<dbReference type="EMBL" id="JRLF01000004">
    <property type="protein sequence ID" value="KQB42999.1"/>
    <property type="molecule type" value="Genomic_DNA"/>
</dbReference>
<feature type="chain" id="PRO_5006183713" description="Lipocalin-like domain-containing protein" evidence="1">
    <location>
        <begin position="19"/>
        <end position="133"/>
    </location>
</feature>
<keyword evidence="1" id="KW-0732">Signal</keyword>
<organism evidence="2 3">
    <name type="scientific">Flavobacterium aquidurense</name>
    <dbReference type="NCBI Taxonomy" id="362413"/>
    <lineage>
        <taxon>Bacteria</taxon>
        <taxon>Pseudomonadati</taxon>
        <taxon>Bacteroidota</taxon>
        <taxon>Flavobacteriia</taxon>
        <taxon>Flavobacteriales</taxon>
        <taxon>Flavobacteriaceae</taxon>
        <taxon>Flavobacterium</taxon>
    </lineage>
</organism>
<dbReference type="AlphaFoldDB" id="A0A0Q0RZN5"/>
<sequence>MKKQFLFFIVVCCLFSSAYSLESTAVKSGSIVNTWIWEKSIGGGSSPYTATPKTIGFTKKVIFTPEGRVITYKNDVEIRNSAYQIAKGISIFDQSENDLITFEGKTYIIEKLDNQNLTIVSNNQDATRTIYKR</sequence>
<gene>
    <name evidence="2" type="ORF">RC62_3166</name>
</gene>
<accession>A0A0Q0RZN5</accession>
<comment type="caution">
    <text evidence="2">The sequence shown here is derived from an EMBL/GenBank/DDBJ whole genome shotgun (WGS) entry which is preliminary data.</text>
</comment>
<feature type="signal peptide" evidence="1">
    <location>
        <begin position="1"/>
        <end position="18"/>
    </location>
</feature>
<dbReference type="STRING" id="362413.RC62_3166"/>
<dbReference type="OrthoDB" id="1118927at2"/>
<evidence type="ECO:0008006" key="4">
    <source>
        <dbReference type="Google" id="ProtNLM"/>
    </source>
</evidence>
<name>A0A0Q0RZN5_9FLAO</name>
<dbReference type="PATRIC" id="fig|362413.3.peg.3091"/>
<evidence type="ECO:0000313" key="2">
    <source>
        <dbReference type="EMBL" id="KQB42999.1"/>
    </source>
</evidence>
<reference evidence="2 3" key="1">
    <citation type="submission" date="2014-09" db="EMBL/GenBank/DDBJ databases">
        <title>Genome sequence of Flavobacterium aquidurense RC62.</title>
        <authorList>
            <person name="Kim J.F."/>
            <person name="Kwak M.-J."/>
        </authorList>
    </citation>
    <scope>NUCLEOTIDE SEQUENCE [LARGE SCALE GENOMIC DNA]</scope>
    <source>
        <strain evidence="2 3">RC62</strain>
    </source>
</reference>
<evidence type="ECO:0000256" key="1">
    <source>
        <dbReference type="SAM" id="SignalP"/>
    </source>
</evidence>
<evidence type="ECO:0000313" key="3">
    <source>
        <dbReference type="Proteomes" id="UP000050443"/>
    </source>
</evidence>
<protein>
    <recommendedName>
        <fullName evidence="4">Lipocalin-like domain-containing protein</fullName>
    </recommendedName>
</protein>
<dbReference type="Proteomes" id="UP000050443">
    <property type="component" value="Unassembled WGS sequence"/>
</dbReference>
<dbReference type="RefSeq" id="WP_055091794.1">
    <property type="nucleotide sequence ID" value="NZ_JRLF01000004.1"/>
</dbReference>